<evidence type="ECO:0000313" key="1">
    <source>
        <dbReference type="EMBL" id="TNN75351.1"/>
    </source>
</evidence>
<keyword evidence="2" id="KW-1185">Reference proteome</keyword>
<gene>
    <name evidence="1" type="ORF">EYF80_014398</name>
</gene>
<accession>A0A4Z2ICB3</accession>
<dbReference type="AlphaFoldDB" id="A0A4Z2ICB3"/>
<proteinExistence type="predicted"/>
<organism evidence="1 2">
    <name type="scientific">Liparis tanakae</name>
    <name type="common">Tanaka's snailfish</name>
    <dbReference type="NCBI Taxonomy" id="230148"/>
    <lineage>
        <taxon>Eukaryota</taxon>
        <taxon>Metazoa</taxon>
        <taxon>Chordata</taxon>
        <taxon>Craniata</taxon>
        <taxon>Vertebrata</taxon>
        <taxon>Euteleostomi</taxon>
        <taxon>Actinopterygii</taxon>
        <taxon>Neopterygii</taxon>
        <taxon>Teleostei</taxon>
        <taxon>Neoteleostei</taxon>
        <taxon>Acanthomorphata</taxon>
        <taxon>Eupercaria</taxon>
        <taxon>Perciformes</taxon>
        <taxon>Cottioidei</taxon>
        <taxon>Cottales</taxon>
        <taxon>Liparidae</taxon>
        <taxon>Liparis</taxon>
    </lineage>
</organism>
<reference evidence="1 2" key="1">
    <citation type="submission" date="2019-03" db="EMBL/GenBank/DDBJ databases">
        <title>First draft genome of Liparis tanakae, snailfish: a comprehensive survey of snailfish specific genes.</title>
        <authorList>
            <person name="Kim W."/>
            <person name="Song I."/>
            <person name="Jeong J.-H."/>
            <person name="Kim D."/>
            <person name="Kim S."/>
            <person name="Ryu S."/>
            <person name="Song J.Y."/>
            <person name="Lee S.K."/>
        </authorList>
    </citation>
    <scope>NUCLEOTIDE SEQUENCE [LARGE SCALE GENOMIC DNA]</scope>
    <source>
        <tissue evidence="1">Muscle</tissue>
    </source>
</reference>
<name>A0A4Z2ICB3_9TELE</name>
<sequence>MVRKTRYRAAWSDGLYLWGKRRITHCLHCPPLLDPMEKDPSLVVVGKVCRGQGQQDIRRRVLDPLQPVTVRNLCDRRAVDGHRLQHALNGQLAWVGHVRRDAVGSLKDAALQLPKFVPMKGQSARHHEVQKNPQGPGVRIASDVTFVLEDFRSSVRRRATEVGEEVIRAVLFAEAEVSHLDAAAGGVEDVLRLKVSVDNVVVVLK</sequence>
<comment type="caution">
    <text evidence="1">The sequence shown here is derived from an EMBL/GenBank/DDBJ whole genome shotgun (WGS) entry which is preliminary data.</text>
</comment>
<dbReference type="Proteomes" id="UP000314294">
    <property type="component" value="Unassembled WGS sequence"/>
</dbReference>
<protein>
    <submittedName>
        <fullName evidence="1">Uncharacterized protein</fullName>
    </submittedName>
</protein>
<dbReference type="EMBL" id="SRLO01000104">
    <property type="protein sequence ID" value="TNN75351.1"/>
    <property type="molecule type" value="Genomic_DNA"/>
</dbReference>
<evidence type="ECO:0000313" key="2">
    <source>
        <dbReference type="Proteomes" id="UP000314294"/>
    </source>
</evidence>